<reference evidence="1" key="2">
    <citation type="submission" date="2021-04" db="EMBL/GenBank/DDBJ databases">
        <authorList>
            <person name="Gilroy R."/>
        </authorList>
    </citation>
    <scope>NUCLEOTIDE SEQUENCE</scope>
    <source>
        <strain evidence="1">Gambia16-554</strain>
    </source>
</reference>
<evidence type="ECO:0008006" key="3">
    <source>
        <dbReference type="Google" id="ProtNLM"/>
    </source>
</evidence>
<accession>A0A9D2KB47</accession>
<comment type="caution">
    <text evidence="1">The sequence shown here is derived from an EMBL/GenBank/DDBJ whole genome shotgun (WGS) entry which is preliminary data.</text>
</comment>
<dbReference type="Proteomes" id="UP000824115">
    <property type="component" value="Unassembled WGS sequence"/>
</dbReference>
<gene>
    <name evidence="1" type="ORF">IAC04_05590</name>
</gene>
<dbReference type="Gene3D" id="3.40.1360.10">
    <property type="match status" value="1"/>
</dbReference>
<evidence type="ECO:0000313" key="2">
    <source>
        <dbReference type="Proteomes" id="UP000824115"/>
    </source>
</evidence>
<sequence length="967" mass="112538">MRKRIEKEDIFAATEGGKAVLQYYFPQASACFRNGGSRNFRVRPDDRNPSATVFCKEGVWFFQDKGGADTKAYTAVQLVQREEHLTFPQALDWIARKFAPHLLEDVSGPAGEPAPKMEVAQPSDSIRVFVRPDGKFTQAELDILGYRITEQVCDDLCLKPVDYYITRRNEKGRSWKISSTPDYPIFYYDYGDWGKLYIPLGKVRFMYVGEKPADYVFGERKFRAALAQARDGLYPGTQDDGAGSDEDTRWEELIICSGPSDALNVHAAGYHVCWLNSETADLNAHEFFMLQRIAKSVYILYDIDDTGLAGMYRIATRYLDLRVIRLPDELRTFRTRKGGQCKDAKDFFVHFRRPEQPDPYKLFADLMKLSGSLKFWTLRMSKKTGEYSYDINNEQMYAFLQAVGFYRIPTTANAKGYTFCRIHDNVVSLIDENAISSACAEYLIEYIRTHTVYYTQALANFLYNTPKIRLASLERMKLITPDFTSWDERQEYFFFRNGVVRVTAGGAERLRPGSTSCMVYEHKIIDHDISIREPFFDIEYTDEYAALLTRLRAAAPRSPKANAIRKEIDTLTDSKRYRLIVHRSDSTFMQYVWNTGRQYWRKEELGVPLTDEERSENELHFINKVMALGYLLCKYKSAGQPYAIYAMEMEQSDEGTHMGGTGKSLFVSSVEQLRRQLFINGQDYNPSKTEFLLQGVIKGVTDTVFLDDLNEMVDLHRFMPMITGKMTVNAKYAPAFTIEYKDSPKVAFTSNHAINKFDASLRRRTWFVAFSDYYHPEDPSRGMSERSPLTEFGKNLIQDYTPQEMDDFYTFMFNCLSVYMKLRTRIQPPMDRIEKRNLQRAITDEFLYWAEDYFTPGRLNCLINKHDVFEDYRASLPKKYAELIKLKTFSRRLYLLCQYKKWRFNPSELLLTPSDQERGEIHRKEDGKDVYYWYIDTHCDGALNIARIMRGEPEPDEEDMPLFNDDE</sequence>
<protein>
    <recommendedName>
        <fullName evidence="3">DNA primase</fullName>
    </recommendedName>
</protein>
<organism evidence="1 2">
    <name type="scientific">Candidatus Coprenecus stercoravium</name>
    <dbReference type="NCBI Taxonomy" id="2840735"/>
    <lineage>
        <taxon>Bacteria</taxon>
        <taxon>Pseudomonadati</taxon>
        <taxon>Bacteroidota</taxon>
        <taxon>Bacteroidia</taxon>
        <taxon>Bacteroidales</taxon>
        <taxon>Rikenellaceae</taxon>
        <taxon>Rikenellaceae incertae sedis</taxon>
        <taxon>Candidatus Coprenecus</taxon>
    </lineage>
</organism>
<dbReference type="SUPFAM" id="SSF56731">
    <property type="entry name" value="DNA primase core"/>
    <property type="match status" value="1"/>
</dbReference>
<evidence type="ECO:0000313" key="1">
    <source>
        <dbReference type="EMBL" id="HIZ85942.1"/>
    </source>
</evidence>
<proteinExistence type="predicted"/>
<dbReference type="AlphaFoldDB" id="A0A9D2KB47"/>
<reference evidence="1" key="1">
    <citation type="journal article" date="2021" name="PeerJ">
        <title>Extensive microbial diversity within the chicken gut microbiome revealed by metagenomics and culture.</title>
        <authorList>
            <person name="Gilroy R."/>
            <person name="Ravi A."/>
            <person name="Getino M."/>
            <person name="Pursley I."/>
            <person name="Horton D.L."/>
            <person name="Alikhan N.F."/>
            <person name="Baker D."/>
            <person name="Gharbi K."/>
            <person name="Hall N."/>
            <person name="Watson M."/>
            <person name="Adriaenssens E.M."/>
            <person name="Foster-Nyarko E."/>
            <person name="Jarju S."/>
            <person name="Secka A."/>
            <person name="Antonio M."/>
            <person name="Oren A."/>
            <person name="Chaudhuri R.R."/>
            <person name="La Ragione R."/>
            <person name="Hildebrand F."/>
            <person name="Pallen M.J."/>
        </authorList>
    </citation>
    <scope>NUCLEOTIDE SEQUENCE</scope>
    <source>
        <strain evidence="1">Gambia16-554</strain>
    </source>
</reference>
<dbReference type="CDD" id="cd00188">
    <property type="entry name" value="TOPRIM"/>
    <property type="match status" value="1"/>
</dbReference>
<dbReference type="EMBL" id="DXAW01000096">
    <property type="protein sequence ID" value="HIZ85942.1"/>
    <property type="molecule type" value="Genomic_DNA"/>
</dbReference>
<name>A0A9D2KB47_9BACT</name>